<dbReference type="AlphaFoldDB" id="A0A6L9LF30"/>
<evidence type="ECO:0000259" key="2">
    <source>
        <dbReference type="Pfam" id="PF08450"/>
    </source>
</evidence>
<keyword evidence="4" id="KW-1185">Reference proteome</keyword>
<dbReference type="EMBL" id="JAAFZH010000025">
    <property type="protein sequence ID" value="NDU99215.1"/>
    <property type="molecule type" value="Genomic_DNA"/>
</dbReference>
<dbReference type="InterPro" id="IPR051262">
    <property type="entry name" value="SMP-30/CGR1_Lactonase"/>
</dbReference>
<evidence type="ECO:0000313" key="3">
    <source>
        <dbReference type="EMBL" id="NDU99215.1"/>
    </source>
</evidence>
<dbReference type="SUPFAM" id="SSF63829">
    <property type="entry name" value="Calcium-dependent phosphotriesterase"/>
    <property type="match status" value="1"/>
</dbReference>
<gene>
    <name evidence="3" type="ORF">GK108_30330</name>
</gene>
<dbReference type="RefSeq" id="WP_163955347.1">
    <property type="nucleotide sequence ID" value="NZ_JAAFZH010000025.1"/>
</dbReference>
<dbReference type="Gene3D" id="2.120.10.30">
    <property type="entry name" value="TolB, C-terminal domain"/>
    <property type="match status" value="1"/>
</dbReference>
<dbReference type="InterPro" id="IPR011042">
    <property type="entry name" value="6-blade_b-propeller_TolB-like"/>
</dbReference>
<reference evidence="3 4" key="1">
    <citation type="submission" date="2020-02" db="EMBL/GenBank/DDBJ databases">
        <title>Draft genome sequence of two Spirosoma agri KCTC 52727 and Spirosoma terrae KCTC 52035.</title>
        <authorList>
            <person name="Rojas J."/>
            <person name="Ambika Manirajan B."/>
            <person name="Suarez C."/>
            <person name="Ratering S."/>
            <person name="Schnell S."/>
        </authorList>
    </citation>
    <scope>NUCLEOTIDE SEQUENCE [LARGE SCALE GENOMIC DNA]</scope>
    <source>
        <strain evidence="3 4">KCTC 52035</strain>
    </source>
</reference>
<proteinExistence type="predicted"/>
<dbReference type="PANTHER" id="PTHR47572">
    <property type="entry name" value="LIPOPROTEIN-RELATED"/>
    <property type="match status" value="1"/>
</dbReference>
<protein>
    <submittedName>
        <fullName evidence="3">SMP-30/gluconolactonase/LRE family protein</fullName>
    </submittedName>
</protein>
<accession>A0A6L9LF30</accession>
<dbReference type="Proteomes" id="UP000474175">
    <property type="component" value="Unassembled WGS sequence"/>
</dbReference>
<keyword evidence="1" id="KW-0378">Hydrolase</keyword>
<comment type="caution">
    <text evidence="3">The sequence shown here is derived from an EMBL/GenBank/DDBJ whole genome shotgun (WGS) entry which is preliminary data.</text>
</comment>
<organism evidence="3 4">
    <name type="scientific">Spirosoma terrae</name>
    <dbReference type="NCBI Taxonomy" id="1968276"/>
    <lineage>
        <taxon>Bacteria</taxon>
        <taxon>Pseudomonadati</taxon>
        <taxon>Bacteroidota</taxon>
        <taxon>Cytophagia</taxon>
        <taxon>Cytophagales</taxon>
        <taxon>Cytophagaceae</taxon>
        <taxon>Spirosoma</taxon>
    </lineage>
</organism>
<dbReference type="GO" id="GO:0016787">
    <property type="term" value="F:hydrolase activity"/>
    <property type="evidence" value="ECO:0007669"/>
    <property type="project" value="UniProtKB-KW"/>
</dbReference>
<dbReference type="Pfam" id="PF08450">
    <property type="entry name" value="SGL"/>
    <property type="match status" value="1"/>
</dbReference>
<dbReference type="PANTHER" id="PTHR47572:SF4">
    <property type="entry name" value="LACTONASE DRP35"/>
    <property type="match status" value="1"/>
</dbReference>
<evidence type="ECO:0000256" key="1">
    <source>
        <dbReference type="ARBA" id="ARBA00022801"/>
    </source>
</evidence>
<dbReference type="InterPro" id="IPR013658">
    <property type="entry name" value="SGL"/>
</dbReference>
<evidence type="ECO:0000313" key="4">
    <source>
        <dbReference type="Proteomes" id="UP000474175"/>
    </source>
</evidence>
<feature type="domain" description="SMP-30/Gluconolactonase/LRE-like region" evidence="2">
    <location>
        <begin position="48"/>
        <end position="289"/>
    </location>
</feature>
<sequence>MTSFPKTGFALAFFLTICGYSYGQELADSVKVVAKGATVQKIASQFTFTEGPAVNKKGDIYFTDQPNDKIWKYDTDGKLSLFMDKTGRSNGLYFDKKGNIISCADEKNELWSISPTKQVTVLMTDYQGKRLNGPNDLWPDNKGGIYFTDPYYQRDYWERKKPDLDGQKVYYLPKGKKEPVVVDDNLLQPNGIVGTPDGNYLYVADIRDNKTYKYQINNDGSLRNRQLFVAQGSDGITLDNQGNLYLSGKGVTVYDPAGKRIGNIPVPSRWVGNICFGGKDRKTLFITATESIYTVQMQVKGVE</sequence>
<name>A0A6L9LF30_9BACT</name>